<proteinExistence type="predicted"/>
<dbReference type="InterPro" id="IPR050900">
    <property type="entry name" value="Transposase_IS3/IS150/IS904"/>
</dbReference>
<dbReference type="EMBL" id="JBGQQK010000060">
    <property type="protein sequence ID" value="MFL2103984.1"/>
    <property type="molecule type" value="Genomic_DNA"/>
</dbReference>
<dbReference type="Pfam" id="PF00665">
    <property type="entry name" value="rve"/>
    <property type="match status" value="1"/>
</dbReference>
<dbReference type="InterPro" id="IPR001584">
    <property type="entry name" value="Integrase_cat-core"/>
</dbReference>
<comment type="caution">
    <text evidence="2">The sequence shown here is derived from an EMBL/GenBank/DDBJ whole genome shotgun (WGS) entry which is preliminary data.</text>
</comment>
<dbReference type="InterPro" id="IPR036397">
    <property type="entry name" value="RNaseH_sf"/>
</dbReference>
<gene>
    <name evidence="2" type="ORF">ACEN37_12075</name>
</gene>
<protein>
    <submittedName>
        <fullName evidence="2">IS3 family transposase</fullName>
    </submittedName>
</protein>
<dbReference type="GeneID" id="69986503"/>
<evidence type="ECO:0000313" key="2">
    <source>
        <dbReference type="EMBL" id="MFL2103984.1"/>
    </source>
</evidence>
<dbReference type="Proteomes" id="UP001625374">
    <property type="component" value="Unassembled WGS sequence"/>
</dbReference>
<dbReference type="InterPro" id="IPR012337">
    <property type="entry name" value="RNaseH-like_sf"/>
</dbReference>
<feature type="domain" description="Integrase catalytic" evidence="1">
    <location>
        <begin position="148"/>
        <end position="262"/>
    </location>
</feature>
<dbReference type="SUPFAM" id="SSF53098">
    <property type="entry name" value="Ribonuclease H-like"/>
    <property type="match status" value="1"/>
</dbReference>
<dbReference type="NCBIfam" id="NF033516">
    <property type="entry name" value="transpos_IS3"/>
    <property type="match status" value="1"/>
</dbReference>
<keyword evidence="3" id="KW-1185">Reference proteome</keyword>
<sequence>MKRKRRGTPHLKKITRPAGKEIEIIEFIRQEREAGHHSVSKMCRLLGISRAVYYRKINPTPSKRANEQVLLDRRVLRVYHESGRVYGAGKIHYILAQNYSDYRKISMKCIQRSMRRQKIRSIVIKKFKAGKPAKKLLKNYQNLLKQDFSTTRLNQKWVADITYIHTLDDGWCYLSTIMDLHSRKIIGYHFDRNMTTVIVEKALEDAVSNRNVENGLILHTDLGSQYTSNEYEERLKELTITIPTAVKAVPTITKESNHSMHY</sequence>
<organism evidence="2 3">
    <name type="scientific">Marinilactibacillus psychrotolerans</name>
    <dbReference type="NCBI Taxonomy" id="191770"/>
    <lineage>
        <taxon>Bacteria</taxon>
        <taxon>Bacillati</taxon>
        <taxon>Bacillota</taxon>
        <taxon>Bacilli</taxon>
        <taxon>Lactobacillales</taxon>
        <taxon>Carnobacteriaceae</taxon>
        <taxon>Marinilactibacillus</taxon>
    </lineage>
</organism>
<accession>A0ABW8URC4</accession>
<dbReference type="PROSITE" id="PS50994">
    <property type="entry name" value="INTEGRASE"/>
    <property type="match status" value="1"/>
</dbReference>
<dbReference type="Gene3D" id="3.30.420.10">
    <property type="entry name" value="Ribonuclease H-like superfamily/Ribonuclease H"/>
    <property type="match status" value="1"/>
</dbReference>
<dbReference type="InterPro" id="IPR048020">
    <property type="entry name" value="Transpos_IS3"/>
</dbReference>
<evidence type="ECO:0000313" key="3">
    <source>
        <dbReference type="Proteomes" id="UP001625374"/>
    </source>
</evidence>
<dbReference type="PANTHER" id="PTHR46889">
    <property type="entry name" value="TRANSPOSASE INSF FOR INSERTION SEQUENCE IS3B-RELATED"/>
    <property type="match status" value="1"/>
</dbReference>
<dbReference type="RefSeq" id="WP_143746385.1">
    <property type="nucleotide sequence ID" value="NZ_BKBH01000075.1"/>
</dbReference>
<reference evidence="2 3" key="1">
    <citation type="submission" date="2024-08" db="EMBL/GenBank/DDBJ databases">
        <authorList>
            <person name="Arias E."/>
        </authorList>
    </citation>
    <scope>NUCLEOTIDE SEQUENCE [LARGE SCALE GENOMIC DNA]</scope>
    <source>
        <strain evidence="2 3">FAM 24106</strain>
    </source>
</reference>
<evidence type="ECO:0000259" key="1">
    <source>
        <dbReference type="PROSITE" id="PS50994"/>
    </source>
</evidence>
<dbReference type="PANTHER" id="PTHR46889:SF5">
    <property type="entry name" value="INTEGRASE PROTEIN"/>
    <property type="match status" value="1"/>
</dbReference>
<name>A0ABW8URC4_9LACT</name>